<organism evidence="1 2">
    <name type="scientific">Knoellia remsis</name>
    <dbReference type="NCBI Taxonomy" id="407159"/>
    <lineage>
        <taxon>Bacteria</taxon>
        <taxon>Bacillati</taxon>
        <taxon>Actinomycetota</taxon>
        <taxon>Actinomycetes</taxon>
        <taxon>Micrococcales</taxon>
        <taxon>Intrasporangiaceae</taxon>
        <taxon>Knoellia</taxon>
    </lineage>
</organism>
<dbReference type="AlphaFoldDB" id="A0A2T0U4M3"/>
<sequence>MIEGTVRRATGEVFTFRDPCLLTVEALELGSWLKEAAAGLIAPSPQHNERDLLVFLEPNIAFSVEAWNLEEVVMRVHLSLEASPPWAEPDTELFDTIERLRLSPADVHVGADAWLAELAAFPLR</sequence>
<evidence type="ECO:0000313" key="1">
    <source>
        <dbReference type="EMBL" id="PRY52883.1"/>
    </source>
</evidence>
<evidence type="ECO:0000313" key="2">
    <source>
        <dbReference type="Proteomes" id="UP000237822"/>
    </source>
</evidence>
<dbReference type="InterPro" id="IPR056510">
    <property type="entry name" value="WapI"/>
</dbReference>
<proteinExistence type="predicted"/>
<dbReference type="Pfam" id="PF24716">
    <property type="entry name" value="WapI"/>
    <property type="match status" value="1"/>
</dbReference>
<name>A0A2T0U4M3_9MICO</name>
<dbReference type="EMBL" id="PVTI01000031">
    <property type="protein sequence ID" value="PRY52883.1"/>
    <property type="molecule type" value="Genomic_DNA"/>
</dbReference>
<reference evidence="1 2" key="1">
    <citation type="submission" date="2018-03" db="EMBL/GenBank/DDBJ databases">
        <title>Genomic Encyclopedia of Archaeal and Bacterial Type Strains, Phase II (KMG-II): from individual species to whole genera.</title>
        <authorList>
            <person name="Goeker M."/>
        </authorList>
    </citation>
    <scope>NUCLEOTIDE SEQUENCE [LARGE SCALE GENOMIC DNA]</scope>
    <source>
        <strain evidence="1 2">ATCC BAA-1496</strain>
    </source>
</reference>
<dbReference type="Proteomes" id="UP000237822">
    <property type="component" value="Unassembled WGS sequence"/>
</dbReference>
<gene>
    <name evidence="1" type="ORF">BCF74_13123</name>
</gene>
<accession>A0A2T0U4M3</accession>
<keyword evidence="2" id="KW-1185">Reference proteome</keyword>
<comment type="caution">
    <text evidence="1">The sequence shown here is derived from an EMBL/GenBank/DDBJ whole genome shotgun (WGS) entry which is preliminary data.</text>
</comment>
<protein>
    <submittedName>
        <fullName evidence="1">Uncharacterized protein</fullName>
    </submittedName>
</protein>